<feature type="region of interest" description="Disordered" evidence="1">
    <location>
        <begin position="354"/>
        <end position="385"/>
    </location>
</feature>
<evidence type="ECO:0000256" key="1">
    <source>
        <dbReference type="SAM" id="MobiDB-lite"/>
    </source>
</evidence>
<reference evidence="2" key="1">
    <citation type="submission" date="2023-06" db="EMBL/GenBank/DDBJ databases">
        <authorList>
            <person name="Delattre M."/>
        </authorList>
    </citation>
    <scope>NUCLEOTIDE SEQUENCE</scope>
    <source>
        <strain evidence="2">AF72</strain>
    </source>
</reference>
<dbReference type="Proteomes" id="UP001177023">
    <property type="component" value="Unassembled WGS sequence"/>
</dbReference>
<dbReference type="InterPro" id="IPR036028">
    <property type="entry name" value="SH3-like_dom_sf"/>
</dbReference>
<accession>A0AA36G5G3</accession>
<comment type="caution">
    <text evidence="2">The sequence shown here is derived from an EMBL/GenBank/DDBJ whole genome shotgun (WGS) entry which is preliminary data.</text>
</comment>
<proteinExistence type="predicted"/>
<dbReference type="AlphaFoldDB" id="A0AA36G5G3"/>
<evidence type="ECO:0000313" key="2">
    <source>
        <dbReference type="EMBL" id="CAJ0580007.1"/>
    </source>
</evidence>
<feature type="non-terminal residue" evidence="2">
    <location>
        <position position="458"/>
    </location>
</feature>
<feature type="region of interest" description="Disordered" evidence="1">
    <location>
        <begin position="426"/>
        <end position="458"/>
    </location>
</feature>
<dbReference type="SUPFAM" id="SSF50044">
    <property type="entry name" value="SH3-domain"/>
    <property type="match status" value="1"/>
</dbReference>
<feature type="compositionally biased region" description="Pro residues" evidence="1">
    <location>
        <begin position="305"/>
        <end position="315"/>
    </location>
</feature>
<feature type="region of interest" description="Disordered" evidence="1">
    <location>
        <begin position="270"/>
        <end position="333"/>
    </location>
</feature>
<dbReference type="EMBL" id="CATQJA010002659">
    <property type="protein sequence ID" value="CAJ0580007.1"/>
    <property type="molecule type" value="Genomic_DNA"/>
</dbReference>
<feature type="compositionally biased region" description="Polar residues" evidence="1">
    <location>
        <begin position="448"/>
        <end position="458"/>
    </location>
</feature>
<sequence>MFRERVSVNVRERVVGLESGVAQGMQAKPAYPIATPPMSMTRTILNPYQSARAPMPNAAHVGEWHRETPPYGPYQDPHHMPMIPRPQLNTSAFGSVQNFNTTVAPPLHHLPMLYPASTVRPGQWAMTTQDCDYRDPAWLSVREKQTIQILESPPGQARPDAFYARLDGRFGYVPKCFVKSMGDNAEPAHTPTSKFREQLNPTAVLPLPQLHIGDELDDRYYGAGLKTVDTVRPGDHERSSTFNEYDCNSSIGSSGGGKSALAKKNVAGKTIVYPKHRSKSRDRATSSPRAAPVPRMPVNTFATPPVTPQSIPPSSPSTAAVSPNPPGRPPRYTLYNMPPDIRAKYETLKAAKLAEGHDEEKASKEALKRVNNNDSSSRSNLKQHENTVKMAEHAMALLSTMRACPNCSSRVRQNNLDQELEKLANLFITKDQKKTDRASRSRQRSGPPGTNANNSKET</sequence>
<evidence type="ECO:0008006" key="4">
    <source>
        <dbReference type="Google" id="ProtNLM"/>
    </source>
</evidence>
<feature type="compositionally biased region" description="Basic and acidic residues" evidence="1">
    <location>
        <begin position="354"/>
        <end position="368"/>
    </location>
</feature>
<feature type="compositionally biased region" description="Basic and acidic residues" evidence="1">
    <location>
        <begin position="430"/>
        <end position="439"/>
    </location>
</feature>
<gene>
    <name evidence="2" type="ORF">MSPICULIGERA_LOCUS18210</name>
</gene>
<organism evidence="2 3">
    <name type="scientific">Mesorhabditis spiculigera</name>
    <dbReference type="NCBI Taxonomy" id="96644"/>
    <lineage>
        <taxon>Eukaryota</taxon>
        <taxon>Metazoa</taxon>
        <taxon>Ecdysozoa</taxon>
        <taxon>Nematoda</taxon>
        <taxon>Chromadorea</taxon>
        <taxon>Rhabditida</taxon>
        <taxon>Rhabditina</taxon>
        <taxon>Rhabditomorpha</taxon>
        <taxon>Rhabditoidea</taxon>
        <taxon>Rhabditidae</taxon>
        <taxon>Mesorhabditinae</taxon>
        <taxon>Mesorhabditis</taxon>
    </lineage>
</organism>
<protein>
    <recommendedName>
        <fullName evidence="4">SH3 domain-containing protein</fullName>
    </recommendedName>
</protein>
<dbReference type="Gene3D" id="2.30.30.40">
    <property type="entry name" value="SH3 Domains"/>
    <property type="match status" value="1"/>
</dbReference>
<name>A0AA36G5G3_9BILA</name>
<evidence type="ECO:0000313" key="3">
    <source>
        <dbReference type="Proteomes" id="UP001177023"/>
    </source>
</evidence>
<keyword evidence="3" id="KW-1185">Reference proteome</keyword>